<protein>
    <recommendedName>
        <fullName evidence="3">histidine kinase</fullName>
        <ecNumber evidence="3">2.7.13.3</ecNumber>
    </recommendedName>
</protein>
<dbReference type="SMART" id="SM00387">
    <property type="entry name" value="HATPase_c"/>
    <property type="match status" value="1"/>
</dbReference>
<feature type="domain" description="HAMP" evidence="11">
    <location>
        <begin position="198"/>
        <end position="250"/>
    </location>
</feature>
<evidence type="ECO:0000256" key="7">
    <source>
        <dbReference type="ARBA" id="ARBA00023012"/>
    </source>
</evidence>
<keyword evidence="9" id="KW-1133">Transmembrane helix</keyword>
<evidence type="ECO:0000256" key="5">
    <source>
        <dbReference type="ARBA" id="ARBA00022679"/>
    </source>
</evidence>
<evidence type="ECO:0000259" key="10">
    <source>
        <dbReference type="PROSITE" id="PS50109"/>
    </source>
</evidence>
<dbReference type="InterPro" id="IPR003661">
    <property type="entry name" value="HisK_dim/P_dom"/>
</dbReference>
<accession>A0A1B1YGN7</accession>
<gene>
    <name evidence="12" type="ORF">CSTERTH_13240</name>
</gene>
<name>A0A1B1YGN7_THEST</name>
<comment type="catalytic activity">
    <reaction evidence="1">
        <text>ATP + protein L-histidine = ADP + protein N-phospho-L-histidine.</text>
        <dbReference type="EC" id="2.7.13.3"/>
    </reaction>
</comment>
<dbReference type="FunFam" id="3.30.565.10:FF:000006">
    <property type="entry name" value="Sensor histidine kinase WalK"/>
    <property type="match status" value="1"/>
</dbReference>
<dbReference type="InterPro" id="IPR004358">
    <property type="entry name" value="Sig_transdc_His_kin-like_C"/>
</dbReference>
<evidence type="ECO:0000313" key="12">
    <source>
        <dbReference type="EMBL" id="ANW99921.1"/>
    </source>
</evidence>
<dbReference type="PANTHER" id="PTHR45453">
    <property type="entry name" value="PHOSPHATE REGULON SENSOR PROTEIN PHOR"/>
    <property type="match status" value="1"/>
</dbReference>
<comment type="subcellular location">
    <subcellularLocation>
        <location evidence="2">Membrane</location>
    </subcellularLocation>
</comment>
<keyword evidence="6 12" id="KW-0418">Kinase</keyword>
<dbReference type="CDD" id="cd00075">
    <property type="entry name" value="HATPase"/>
    <property type="match status" value="1"/>
</dbReference>
<dbReference type="SUPFAM" id="SSF47384">
    <property type="entry name" value="Homodimeric domain of signal transducing histidine kinase"/>
    <property type="match status" value="1"/>
</dbReference>
<dbReference type="PROSITE" id="PS50885">
    <property type="entry name" value="HAMP"/>
    <property type="match status" value="1"/>
</dbReference>
<evidence type="ECO:0000256" key="6">
    <source>
        <dbReference type="ARBA" id="ARBA00022777"/>
    </source>
</evidence>
<dbReference type="SMART" id="SM00304">
    <property type="entry name" value="HAMP"/>
    <property type="match status" value="1"/>
</dbReference>
<dbReference type="Gene3D" id="6.10.340.10">
    <property type="match status" value="1"/>
</dbReference>
<dbReference type="FunFam" id="1.10.287.130:FF:000001">
    <property type="entry name" value="Two-component sensor histidine kinase"/>
    <property type="match status" value="1"/>
</dbReference>
<keyword evidence="5" id="KW-0808">Transferase</keyword>
<dbReference type="PRINTS" id="PR00344">
    <property type="entry name" value="BCTRLSENSOR"/>
</dbReference>
<keyword evidence="4" id="KW-0597">Phosphoprotein</keyword>
<keyword evidence="8 9" id="KW-0472">Membrane</keyword>
<dbReference type="SUPFAM" id="SSF158472">
    <property type="entry name" value="HAMP domain-like"/>
    <property type="match status" value="1"/>
</dbReference>
<dbReference type="InterPro" id="IPR005467">
    <property type="entry name" value="His_kinase_dom"/>
</dbReference>
<feature type="transmembrane region" description="Helical" evidence="9">
    <location>
        <begin position="6"/>
        <end position="29"/>
    </location>
</feature>
<dbReference type="CDD" id="cd06225">
    <property type="entry name" value="HAMP"/>
    <property type="match status" value="1"/>
</dbReference>
<evidence type="ECO:0000256" key="1">
    <source>
        <dbReference type="ARBA" id="ARBA00000085"/>
    </source>
</evidence>
<evidence type="ECO:0000256" key="2">
    <source>
        <dbReference type="ARBA" id="ARBA00004370"/>
    </source>
</evidence>
<dbReference type="PANTHER" id="PTHR45453:SF1">
    <property type="entry name" value="PHOSPHATE REGULON SENSOR PROTEIN PHOR"/>
    <property type="match status" value="1"/>
</dbReference>
<dbReference type="Gene3D" id="1.10.287.130">
    <property type="match status" value="1"/>
</dbReference>
<organism evidence="12 13">
    <name type="scientific">Thermoclostridium stercorarium subsp. thermolacticum DSM 2910</name>
    <dbReference type="NCBI Taxonomy" id="1121336"/>
    <lineage>
        <taxon>Bacteria</taxon>
        <taxon>Bacillati</taxon>
        <taxon>Bacillota</taxon>
        <taxon>Clostridia</taxon>
        <taxon>Eubacteriales</taxon>
        <taxon>Oscillospiraceae</taxon>
        <taxon>Thermoclostridium</taxon>
    </lineage>
</organism>
<dbReference type="InterPro" id="IPR003594">
    <property type="entry name" value="HATPase_dom"/>
</dbReference>
<dbReference type="Pfam" id="PF00672">
    <property type="entry name" value="HAMP"/>
    <property type="match status" value="1"/>
</dbReference>
<evidence type="ECO:0000256" key="9">
    <source>
        <dbReference type="SAM" id="Phobius"/>
    </source>
</evidence>
<evidence type="ECO:0000256" key="4">
    <source>
        <dbReference type="ARBA" id="ARBA00022553"/>
    </source>
</evidence>
<evidence type="ECO:0000313" key="13">
    <source>
        <dbReference type="Proteomes" id="UP000092971"/>
    </source>
</evidence>
<dbReference type="InterPro" id="IPR036890">
    <property type="entry name" value="HATPase_C_sf"/>
</dbReference>
<dbReference type="Gene3D" id="3.30.565.10">
    <property type="entry name" value="Histidine kinase-like ATPase, C-terminal domain"/>
    <property type="match status" value="1"/>
</dbReference>
<keyword evidence="7" id="KW-0902">Two-component regulatory system</keyword>
<dbReference type="SUPFAM" id="SSF55874">
    <property type="entry name" value="ATPase domain of HSP90 chaperone/DNA topoisomerase II/histidine kinase"/>
    <property type="match status" value="1"/>
</dbReference>
<dbReference type="RefSeq" id="WP_015360381.1">
    <property type="nucleotide sequence ID" value="NZ_CP014672.1"/>
</dbReference>
<evidence type="ECO:0000256" key="8">
    <source>
        <dbReference type="ARBA" id="ARBA00023136"/>
    </source>
</evidence>
<dbReference type="SMART" id="SM00388">
    <property type="entry name" value="HisKA"/>
    <property type="match status" value="1"/>
</dbReference>
<dbReference type="Proteomes" id="UP000092971">
    <property type="component" value="Chromosome"/>
</dbReference>
<dbReference type="EC" id="2.7.13.3" evidence="3"/>
<sequence>MFSGSLQWRLVFIIVAITFVLMSVIWVFLNYKVDDIFYNDFKKSISDNYATLNISEKMTCRELLDRFQEDPVILSQFISSLKSYTIIKDGTYEIVYSSDIWYQEDKTGFRNEIMKSRNLMAVMAGASEGKGKYLTKSSKGDFYDYVIRQPLIDGDYILFFKYNRSQALSIISEFSQVIVSGMFIAVAVTIVIGILLSKTITRPIIDIIHKAENITSGDFGQVLEVKSDDEIGKLTSTFNYMETQLRNMLNELSNEKNKFEMIINYMTDGIIAFNKDGFIIHINSAALSVLEMEQCSLTFPGIMDRLGLKYELSDLLKRENLSEISENVRIKDKFFRVQFASFTDKENNVEGLITVLQDYTEQMKLDNMRKEFVANVSHELKTPLTSIKSYAETLLDGALDDRETARSFLEVIYSESNRMDRLVKDLLLLSKHDSGIKLNLTRISPIDLVNGVVARMKMSADEKKQTLSVVEEEKAPDINGDEDRLEQLLVNVIGNAIKYTPENGSITVYVGKAGKNVCIRVVDTGIGIPEEHLDRIFERFYRVDKARSRQMGGTGLGLSIASEIVKAHGGTIKAESKVNQGTAIIITLPGISEETNGENDE</sequence>
<dbReference type="InterPro" id="IPR036097">
    <property type="entry name" value="HisK_dim/P_sf"/>
</dbReference>
<dbReference type="GO" id="GO:0005886">
    <property type="term" value="C:plasma membrane"/>
    <property type="evidence" value="ECO:0007669"/>
    <property type="project" value="TreeGrafter"/>
</dbReference>
<evidence type="ECO:0000256" key="3">
    <source>
        <dbReference type="ARBA" id="ARBA00012438"/>
    </source>
</evidence>
<evidence type="ECO:0000259" key="11">
    <source>
        <dbReference type="PROSITE" id="PS50885"/>
    </source>
</evidence>
<dbReference type="Pfam" id="PF02518">
    <property type="entry name" value="HATPase_c"/>
    <property type="match status" value="1"/>
</dbReference>
<dbReference type="CDD" id="cd00082">
    <property type="entry name" value="HisKA"/>
    <property type="match status" value="1"/>
</dbReference>
<feature type="transmembrane region" description="Helical" evidence="9">
    <location>
        <begin position="174"/>
        <end position="196"/>
    </location>
</feature>
<dbReference type="OrthoDB" id="9813151at2"/>
<reference evidence="12 13" key="1">
    <citation type="submission" date="2016-02" db="EMBL/GenBank/DDBJ databases">
        <title>Comparison of Clostridium stercorarium subspecies using comparative genomics and transcriptomics.</title>
        <authorList>
            <person name="Schellenberg J."/>
            <person name="Thallinger G."/>
            <person name="Levin D.B."/>
            <person name="Zhang X."/>
            <person name="Alvare G."/>
            <person name="Fristensky B."/>
            <person name="Sparling R."/>
        </authorList>
    </citation>
    <scope>NUCLEOTIDE SEQUENCE [LARGE SCALE GENOMIC DNA]</scope>
    <source>
        <strain evidence="12 13">DSM 2910</strain>
    </source>
</reference>
<proteinExistence type="predicted"/>
<dbReference type="SUPFAM" id="SSF55785">
    <property type="entry name" value="PYP-like sensor domain (PAS domain)"/>
    <property type="match status" value="1"/>
</dbReference>
<dbReference type="GO" id="GO:0004721">
    <property type="term" value="F:phosphoprotein phosphatase activity"/>
    <property type="evidence" value="ECO:0007669"/>
    <property type="project" value="TreeGrafter"/>
</dbReference>
<dbReference type="PROSITE" id="PS50109">
    <property type="entry name" value="HIS_KIN"/>
    <property type="match status" value="1"/>
</dbReference>
<dbReference type="InterPro" id="IPR050351">
    <property type="entry name" value="BphY/WalK/GraS-like"/>
</dbReference>
<dbReference type="Gene3D" id="3.30.450.20">
    <property type="entry name" value="PAS domain"/>
    <property type="match status" value="1"/>
</dbReference>
<dbReference type="InterPro" id="IPR003660">
    <property type="entry name" value="HAMP_dom"/>
</dbReference>
<feature type="domain" description="Histidine kinase" evidence="10">
    <location>
        <begin position="375"/>
        <end position="592"/>
    </location>
</feature>
<keyword evidence="9" id="KW-0812">Transmembrane</keyword>
<dbReference type="EMBL" id="CP014672">
    <property type="protein sequence ID" value="ANW99921.1"/>
    <property type="molecule type" value="Genomic_DNA"/>
</dbReference>
<dbReference type="GO" id="GO:0000155">
    <property type="term" value="F:phosphorelay sensor kinase activity"/>
    <property type="evidence" value="ECO:0007669"/>
    <property type="project" value="InterPro"/>
</dbReference>
<dbReference type="InterPro" id="IPR035965">
    <property type="entry name" value="PAS-like_dom_sf"/>
</dbReference>
<dbReference type="GO" id="GO:0016036">
    <property type="term" value="P:cellular response to phosphate starvation"/>
    <property type="evidence" value="ECO:0007669"/>
    <property type="project" value="TreeGrafter"/>
</dbReference>
<dbReference type="AlphaFoldDB" id="A0A1B1YGN7"/>
<dbReference type="Pfam" id="PF00512">
    <property type="entry name" value="HisKA"/>
    <property type="match status" value="1"/>
</dbReference>